<accession>A0A2X4WRZ6</accession>
<feature type="active site" description="Proton acceptor" evidence="3 4">
    <location>
        <position position="118"/>
    </location>
</feature>
<dbReference type="InterPro" id="IPR050134">
    <property type="entry name" value="NAD-dep_sirtuin_deacylases"/>
</dbReference>
<keyword evidence="7" id="KW-1185">Reference proteome</keyword>
<name>A0A2X4WRZ6_9NOCA</name>
<dbReference type="PANTHER" id="PTHR11085">
    <property type="entry name" value="NAD-DEPENDENT PROTEIN DEACYLASE SIRTUIN-5, MITOCHONDRIAL-RELATED"/>
    <property type="match status" value="1"/>
</dbReference>
<feature type="binding site" evidence="3">
    <location>
        <position position="235"/>
    </location>
    <ligand>
        <name>NAD(+)</name>
        <dbReference type="ChEBI" id="CHEBI:57540"/>
    </ligand>
</feature>
<dbReference type="Gene3D" id="3.40.50.1220">
    <property type="entry name" value="TPP-binding domain"/>
    <property type="match status" value="1"/>
</dbReference>
<dbReference type="STRING" id="1219011.GCA_001895045_02175"/>
<comment type="caution">
    <text evidence="3">Lacks conserved residue(s) required for the propagation of feature annotation.</text>
</comment>
<dbReference type="GO" id="GO:0005737">
    <property type="term" value="C:cytoplasm"/>
    <property type="evidence" value="ECO:0007669"/>
    <property type="project" value="UniProtKB-SubCell"/>
</dbReference>
<evidence type="ECO:0000256" key="4">
    <source>
        <dbReference type="PROSITE-ProRule" id="PRU00236"/>
    </source>
</evidence>
<feature type="binding site" evidence="3 4">
    <location>
        <position position="151"/>
    </location>
    <ligand>
        <name>Zn(2+)</name>
        <dbReference type="ChEBI" id="CHEBI:29105"/>
    </ligand>
</feature>
<reference evidence="6 7" key="1">
    <citation type="submission" date="2018-06" db="EMBL/GenBank/DDBJ databases">
        <authorList>
            <consortium name="Pathogen Informatics"/>
            <person name="Doyle S."/>
        </authorList>
    </citation>
    <scope>NUCLEOTIDE SEQUENCE [LARGE SCALE GENOMIC DNA]</scope>
    <source>
        <strain evidence="6 7">NCTC10994</strain>
    </source>
</reference>
<dbReference type="HAMAP" id="MF_01121">
    <property type="entry name" value="Sirtuin_ClassIII"/>
    <property type="match status" value="1"/>
</dbReference>
<comment type="subcellular location">
    <subcellularLocation>
        <location evidence="3">Cytoplasm</location>
    </subcellularLocation>
</comment>
<gene>
    <name evidence="6" type="primary">cobB_1</name>
    <name evidence="3" type="synonym">cobB</name>
    <name evidence="6" type="ORF">NCTC10994_01222</name>
</gene>
<proteinExistence type="inferred from homology"/>
<feature type="binding site" evidence="3 4">
    <location>
        <position position="154"/>
    </location>
    <ligand>
        <name>Zn(2+)</name>
        <dbReference type="ChEBI" id="CHEBI:29105"/>
    </ligand>
</feature>
<dbReference type="GO" id="GO:0036054">
    <property type="term" value="F:protein-malonyllysine demalonylase activity"/>
    <property type="evidence" value="ECO:0007669"/>
    <property type="project" value="InterPro"/>
</dbReference>
<dbReference type="InterPro" id="IPR003000">
    <property type="entry name" value="Sirtuin"/>
</dbReference>
<feature type="domain" description="Deacetylase sirtuin-type" evidence="5">
    <location>
        <begin position="1"/>
        <end position="248"/>
    </location>
</feature>
<dbReference type="CDD" id="cd01412">
    <property type="entry name" value="SIRT5_Af1_CobB"/>
    <property type="match status" value="1"/>
</dbReference>
<feature type="binding site" evidence="3">
    <location>
        <position position="70"/>
    </location>
    <ligand>
        <name>substrate</name>
    </ligand>
</feature>
<keyword evidence="1" id="KW-0808">Transferase</keyword>
<dbReference type="PROSITE" id="PS50305">
    <property type="entry name" value="SIRTUIN"/>
    <property type="match status" value="1"/>
</dbReference>
<comment type="similarity">
    <text evidence="3">Belongs to the sirtuin family. Class III subfamily.</text>
</comment>
<evidence type="ECO:0000313" key="6">
    <source>
        <dbReference type="EMBL" id="SQI29745.1"/>
    </source>
</evidence>
<dbReference type="EMBL" id="LS483468">
    <property type="protein sequence ID" value="SQI29745.1"/>
    <property type="molecule type" value="Genomic_DNA"/>
</dbReference>
<dbReference type="NCBIfam" id="NF001753">
    <property type="entry name" value="PRK00481.1-3"/>
    <property type="match status" value="1"/>
</dbReference>
<dbReference type="InterPro" id="IPR027546">
    <property type="entry name" value="Sirtuin_class_III"/>
</dbReference>
<dbReference type="KEGG" id="rcr:NCTC10994_01222"/>
<dbReference type="InterPro" id="IPR029035">
    <property type="entry name" value="DHS-like_NAD/FAD-binding_dom"/>
</dbReference>
<feature type="binding site" evidence="3">
    <location>
        <begin position="100"/>
        <end position="103"/>
    </location>
    <ligand>
        <name>NAD(+)</name>
        <dbReference type="ChEBI" id="CHEBI:57540"/>
    </ligand>
</feature>
<feature type="binding site" evidence="3">
    <location>
        <begin position="217"/>
        <end position="219"/>
    </location>
    <ligand>
        <name>NAD(+)</name>
        <dbReference type="ChEBI" id="CHEBI:57540"/>
    </ligand>
</feature>
<keyword evidence="3 4" id="KW-0862">Zinc</keyword>
<keyword evidence="3" id="KW-0963">Cytoplasm</keyword>
<comment type="domain">
    <text evidence="3">2 residues (Tyr-67 and Arg-70) present in a large hydrophobic pocket are probably involved in substrate specificity. They are important for desuccinylation activity, but dispensable for deacetylation activity.</text>
</comment>
<organism evidence="6 7">
    <name type="scientific">Rhodococcus coprophilus</name>
    <dbReference type="NCBI Taxonomy" id="38310"/>
    <lineage>
        <taxon>Bacteria</taxon>
        <taxon>Bacillati</taxon>
        <taxon>Actinomycetota</taxon>
        <taxon>Actinomycetes</taxon>
        <taxon>Mycobacteriales</taxon>
        <taxon>Nocardiaceae</taxon>
        <taxon>Rhodococcus</taxon>
    </lineage>
</organism>
<dbReference type="Gene3D" id="3.30.1600.10">
    <property type="entry name" value="SIR2/SIRT2 'Small Domain"/>
    <property type="match status" value="1"/>
</dbReference>
<dbReference type="GO" id="GO:0008270">
    <property type="term" value="F:zinc ion binding"/>
    <property type="evidence" value="ECO:0007669"/>
    <property type="project" value="UniProtKB-UniRule"/>
</dbReference>
<dbReference type="InterPro" id="IPR026590">
    <property type="entry name" value="Ssirtuin_cat_dom"/>
</dbReference>
<keyword evidence="2 3" id="KW-0520">NAD</keyword>
<feature type="binding site" evidence="3">
    <location>
        <position position="67"/>
    </location>
    <ligand>
        <name>substrate</name>
    </ligand>
</feature>
<dbReference type="GO" id="GO:0017136">
    <property type="term" value="F:histone deacetylase activity, NAD-dependent"/>
    <property type="evidence" value="ECO:0007669"/>
    <property type="project" value="TreeGrafter"/>
</dbReference>
<feature type="binding site" evidence="3 4">
    <location>
        <position position="126"/>
    </location>
    <ligand>
        <name>Zn(2+)</name>
        <dbReference type="ChEBI" id="CHEBI:29105"/>
    </ligand>
</feature>
<evidence type="ECO:0000259" key="5">
    <source>
        <dbReference type="PROSITE" id="PS50305"/>
    </source>
</evidence>
<dbReference type="Proteomes" id="UP000249091">
    <property type="component" value="Chromosome 1"/>
</dbReference>
<sequence>MDVPAAVLDLTRTARRVAVLTGAGMSAESGVPTFRDAQTGLWEDFDAAALATPEAWSADPAVVWAWYQWRVALARSVAPNAGHHALADWAHTVKVAIVTQNVDDLHERAGSKVLAHLHGSLFDPRCSSCDLPMELPEPPAEPVRRLEPPACGTCGGAARPGVVWFGEALPRQPWEAAVGALRVADVLLVVGTSGIVYPAAELPELAARHGVPVIEINPQDTELSPHVEAVWRTTAAVGLPGLVAASRR</sequence>
<protein>
    <recommendedName>
        <fullName evidence="3">NAD-dependent protein deacylase</fullName>
        <ecNumber evidence="3">2.3.1.286</ecNumber>
    </recommendedName>
    <alternativeName>
        <fullName evidence="3">Regulatory protein SIR2 homolog</fullName>
    </alternativeName>
</protein>
<keyword evidence="3 4" id="KW-0479">Metal-binding</keyword>
<dbReference type="AlphaFoldDB" id="A0A2X4WRZ6"/>
<comment type="function">
    <text evidence="3">NAD-dependent lysine deacetylase and desuccinylase that specifically removes acetyl and succinyl groups on target proteins. Modulates the activities of several proteins which are inactive in their acylated form.</text>
</comment>
<comment type="catalytic activity">
    <reaction evidence="3">
        <text>N(6)-succinyl-L-lysyl-[protein] + NAD(+) + H2O = 2''-O-succinyl-ADP-D-ribose + nicotinamide + L-lysyl-[protein]</text>
        <dbReference type="Rhea" id="RHEA:47668"/>
        <dbReference type="Rhea" id="RHEA-COMP:9752"/>
        <dbReference type="Rhea" id="RHEA-COMP:11877"/>
        <dbReference type="ChEBI" id="CHEBI:15377"/>
        <dbReference type="ChEBI" id="CHEBI:17154"/>
        <dbReference type="ChEBI" id="CHEBI:29969"/>
        <dbReference type="ChEBI" id="CHEBI:57540"/>
        <dbReference type="ChEBI" id="CHEBI:87830"/>
        <dbReference type="ChEBI" id="CHEBI:87832"/>
    </reaction>
</comment>
<dbReference type="InterPro" id="IPR026591">
    <property type="entry name" value="Sirtuin_cat_small_dom_sf"/>
</dbReference>
<comment type="cofactor">
    <cofactor evidence="3">
        <name>Zn(2+)</name>
        <dbReference type="ChEBI" id="CHEBI:29105"/>
    </cofactor>
    <text evidence="3">Binds 1 zinc ion per subunit.</text>
</comment>
<dbReference type="Pfam" id="PF02146">
    <property type="entry name" value="SIR2"/>
    <property type="match status" value="1"/>
</dbReference>
<dbReference type="EC" id="2.3.1.286" evidence="3"/>
<dbReference type="SUPFAM" id="SSF52467">
    <property type="entry name" value="DHS-like NAD/FAD-binding domain"/>
    <property type="match status" value="1"/>
</dbReference>
<comment type="catalytic activity">
    <reaction evidence="3">
        <text>N(6)-acetyl-L-lysyl-[protein] + NAD(+) + H2O = 2''-O-acetyl-ADP-D-ribose + nicotinamide + L-lysyl-[protein]</text>
        <dbReference type="Rhea" id="RHEA:43636"/>
        <dbReference type="Rhea" id="RHEA-COMP:9752"/>
        <dbReference type="Rhea" id="RHEA-COMP:10731"/>
        <dbReference type="ChEBI" id="CHEBI:15377"/>
        <dbReference type="ChEBI" id="CHEBI:17154"/>
        <dbReference type="ChEBI" id="CHEBI:29969"/>
        <dbReference type="ChEBI" id="CHEBI:57540"/>
        <dbReference type="ChEBI" id="CHEBI:61930"/>
        <dbReference type="ChEBI" id="CHEBI:83767"/>
        <dbReference type="EC" id="2.3.1.286"/>
    </reaction>
</comment>
<feature type="binding site" evidence="3 4">
    <location>
        <position position="129"/>
    </location>
    <ligand>
        <name>Zn(2+)</name>
        <dbReference type="ChEBI" id="CHEBI:29105"/>
    </ligand>
</feature>
<evidence type="ECO:0000256" key="3">
    <source>
        <dbReference type="HAMAP-Rule" id="MF_01121"/>
    </source>
</evidence>
<keyword evidence="6" id="KW-0378">Hydrolase</keyword>
<dbReference type="RefSeq" id="WP_072700223.1">
    <property type="nucleotide sequence ID" value="NZ_JAFBBL010000001.1"/>
</dbReference>
<dbReference type="PANTHER" id="PTHR11085:SF4">
    <property type="entry name" value="NAD-DEPENDENT PROTEIN DEACYLASE"/>
    <property type="match status" value="1"/>
</dbReference>
<dbReference type="GO" id="GO:0036055">
    <property type="term" value="F:protein-succinyllysine desuccinylase activity"/>
    <property type="evidence" value="ECO:0007669"/>
    <property type="project" value="UniProtKB-UniRule"/>
</dbReference>
<evidence type="ECO:0000256" key="2">
    <source>
        <dbReference type="ARBA" id="ARBA00023027"/>
    </source>
</evidence>
<evidence type="ECO:0000313" key="7">
    <source>
        <dbReference type="Proteomes" id="UP000249091"/>
    </source>
</evidence>
<dbReference type="GO" id="GO:0070403">
    <property type="term" value="F:NAD+ binding"/>
    <property type="evidence" value="ECO:0007669"/>
    <property type="project" value="UniProtKB-UniRule"/>
</dbReference>
<evidence type="ECO:0000256" key="1">
    <source>
        <dbReference type="ARBA" id="ARBA00022679"/>
    </source>
</evidence>
<feature type="binding site" evidence="3">
    <location>
        <begin position="191"/>
        <end position="193"/>
    </location>
    <ligand>
        <name>NAD(+)</name>
        <dbReference type="ChEBI" id="CHEBI:57540"/>
    </ligand>
</feature>